<evidence type="ECO:0000313" key="3">
    <source>
        <dbReference type="Proteomes" id="UP000494363"/>
    </source>
</evidence>
<feature type="region of interest" description="Disordered" evidence="1">
    <location>
        <begin position="1"/>
        <end position="144"/>
    </location>
</feature>
<dbReference type="EMBL" id="CADIKH010000092">
    <property type="protein sequence ID" value="CAB3773955.1"/>
    <property type="molecule type" value="Genomic_DNA"/>
</dbReference>
<evidence type="ECO:0000313" key="2">
    <source>
        <dbReference type="EMBL" id="CAB3773955.1"/>
    </source>
</evidence>
<feature type="compositionally biased region" description="Low complexity" evidence="1">
    <location>
        <begin position="39"/>
        <end position="53"/>
    </location>
</feature>
<dbReference type="Proteomes" id="UP000494363">
    <property type="component" value="Unassembled WGS sequence"/>
</dbReference>
<protein>
    <submittedName>
        <fullName evidence="2">Uncharacterized protein</fullName>
    </submittedName>
</protein>
<proteinExistence type="predicted"/>
<gene>
    <name evidence="2" type="ORF">LMG29542_07534</name>
</gene>
<feature type="compositionally biased region" description="Polar residues" evidence="1">
    <location>
        <begin position="99"/>
        <end position="115"/>
    </location>
</feature>
<evidence type="ECO:0000256" key="1">
    <source>
        <dbReference type="SAM" id="MobiDB-lite"/>
    </source>
</evidence>
<reference evidence="2 3" key="1">
    <citation type="submission" date="2020-04" db="EMBL/GenBank/DDBJ databases">
        <authorList>
            <person name="De Canck E."/>
        </authorList>
    </citation>
    <scope>NUCLEOTIDE SEQUENCE [LARGE SCALE GENOMIC DNA]</scope>
    <source>
        <strain evidence="2 3">LMG 29542</strain>
    </source>
</reference>
<name>A0A6J5F9Q7_9BURK</name>
<accession>A0A6J5F9Q7</accession>
<keyword evidence="3" id="KW-1185">Reference proteome</keyword>
<organism evidence="2 3">
    <name type="scientific">Paraburkholderia humisilvae</name>
    <dbReference type="NCBI Taxonomy" id="627669"/>
    <lineage>
        <taxon>Bacteria</taxon>
        <taxon>Pseudomonadati</taxon>
        <taxon>Pseudomonadota</taxon>
        <taxon>Betaproteobacteria</taxon>
        <taxon>Burkholderiales</taxon>
        <taxon>Burkholderiaceae</taxon>
        <taxon>Paraburkholderia</taxon>
    </lineage>
</organism>
<dbReference type="AlphaFoldDB" id="A0A6J5F9Q7"/>
<sequence>MPHGNPAPSSSPAFGRGRSLSLDASPRASRALSVDSGLSASASHSRRNSSGAGPVAPLSQMQAFPSAPSRRNSRGSNPESRSSAPHTPLSSPRARRDSVSSIAQSRSSELSTPQHTPRARRNSGGNLGVPPEAARTETSRTKVGKYAPSLTDGAAAGFSIAASQGVSATGAISGGLWSFSGAMSEYSNWKSDTYSRLASVSNFLNIGAGMASFVGSFTKDSVQSNAGYASSALWGASAVTNMLQGYTDSSRNLASRGLQMAGGGLNVLAAGLSAKATHESANNNDDSAAFYGMWSSIAWGAGAVASTASVWAQAPRPRVAPLHGAELA</sequence>
<feature type="compositionally biased region" description="Polar residues" evidence="1">
    <location>
        <begin position="74"/>
        <end position="90"/>
    </location>
</feature>